<keyword evidence="3" id="KW-1185">Reference proteome</keyword>
<gene>
    <name evidence="2" type="ORF">Asppvi_003441</name>
</gene>
<dbReference type="EMBL" id="BHVY01000002">
    <property type="protein sequence ID" value="GIJ84594.1"/>
    <property type="molecule type" value="Genomic_DNA"/>
</dbReference>
<evidence type="ECO:0000313" key="3">
    <source>
        <dbReference type="Proteomes" id="UP001043456"/>
    </source>
</evidence>
<dbReference type="GeneID" id="67002053"/>
<sequence length="112" mass="13127">MNMYIDPEFKKKEITRTICIWFENVNTRSDLDLKRMNDMNISLNEMMVNVDTTITACTSCASELRLSLMSTDEIMKIEMGLYKLMSDPERDRVREQGHEQARAHEPTTHSYS</sequence>
<comment type="caution">
    <text evidence="2">The sequence shown here is derived from an EMBL/GenBank/DDBJ whole genome shotgun (WGS) entry which is preliminary data.</text>
</comment>
<reference evidence="2 3" key="1">
    <citation type="submission" date="2018-10" db="EMBL/GenBank/DDBJ databases">
        <title>Pan-genome distribution and transcriptional activeness of fungal secondary metabolism genes in Aspergillus section Fumigati.</title>
        <authorList>
            <person name="Takahashi H."/>
            <person name="Umemura M."/>
            <person name="Ninomiya A."/>
            <person name="Kusuya Y."/>
            <person name="Urayama S."/>
            <person name="Shimizu M."/>
            <person name="Watanabe A."/>
            <person name="Kamei K."/>
            <person name="Yaguchi T."/>
            <person name="Hagiwara D."/>
        </authorList>
    </citation>
    <scope>NUCLEOTIDE SEQUENCE [LARGE SCALE GENOMIC DNA]</scope>
    <source>
        <strain evidence="2 3">IFM 55266</strain>
    </source>
</reference>
<protein>
    <submittedName>
        <fullName evidence="2">Uncharacterized protein</fullName>
    </submittedName>
</protein>
<feature type="region of interest" description="Disordered" evidence="1">
    <location>
        <begin position="88"/>
        <end position="112"/>
    </location>
</feature>
<evidence type="ECO:0000256" key="1">
    <source>
        <dbReference type="SAM" id="MobiDB-lite"/>
    </source>
</evidence>
<accession>A0A9P3ER45</accession>
<evidence type="ECO:0000313" key="2">
    <source>
        <dbReference type="EMBL" id="GIJ84594.1"/>
    </source>
</evidence>
<dbReference type="RefSeq" id="XP_043155341.1">
    <property type="nucleotide sequence ID" value="XM_043299406.1"/>
</dbReference>
<dbReference type="AlphaFoldDB" id="A0A9P3ER45"/>
<organism evidence="2 3">
    <name type="scientific">Aspergillus pseudoviridinutans</name>
    <dbReference type="NCBI Taxonomy" id="1517512"/>
    <lineage>
        <taxon>Eukaryota</taxon>
        <taxon>Fungi</taxon>
        <taxon>Dikarya</taxon>
        <taxon>Ascomycota</taxon>
        <taxon>Pezizomycotina</taxon>
        <taxon>Eurotiomycetes</taxon>
        <taxon>Eurotiomycetidae</taxon>
        <taxon>Eurotiales</taxon>
        <taxon>Aspergillaceae</taxon>
        <taxon>Aspergillus</taxon>
        <taxon>Aspergillus subgen. Fumigati</taxon>
    </lineage>
</organism>
<dbReference type="OrthoDB" id="4758498at2759"/>
<name>A0A9P3ER45_9EURO</name>
<dbReference type="Proteomes" id="UP001043456">
    <property type="component" value="Unassembled WGS sequence"/>
</dbReference>
<proteinExistence type="predicted"/>